<dbReference type="EMBL" id="CP000934">
    <property type="protein sequence ID" value="ACE84372.1"/>
    <property type="molecule type" value="Genomic_DNA"/>
</dbReference>
<dbReference type="AlphaFoldDB" id="B3PKE4"/>
<dbReference type="RefSeq" id="WP_012488010.1">
    <property type="nucleotide sequence ID" value="NC_010995.1"/>
</dbReference>
<dbReference type="Proteomes" id="UP000001036">
    <property type="component" value="Chromosome"/>
</dbReference>
<name>B3PKE4_CELJU</name>
<accession>B3PKE4</accession>
<dbReference type="HOGENOM" id="CLU_929681_0_0_6"/>
<sequence length="299" mass="34775">MKLLCALLGLLLLGLGIHYITLRADFSNLEQQLFQQQQSQQMALDQQRQDYEKQIRDLREFIAFGQASLNQTRAGGTTATAELSSSQRDTFSAIQADNIARTIDKKYQFLLGSLSLSSQDQHKLHELLREREQILGSNSVGYFSSPEDIDKAIRQQQEALADIDYRITQLLRPDEVKTYELLKDSSYEQYQMNDFYNQLGDVSSLTEDKRRTLLLNKLEQKQAFNKQLEITGTAINKAHGEEKQYLLTQAHQALHDYKDNYLRQAREQLTPEQFDRLREYEQQHFDEIWQSLKAGWGVE</sequence>
<dbReference type="eggNOG" id="ENOG50337MT">
    <property type="taxonomic scope" value="Bacteria"/>
</dbReference>
<protein>
    <submittedName>
        <fullName evidence="1">Uncharacterized protein</fullName>
    </submittedName>
</protein>
<dbReference type="KEGG" id="cja:CJA_2412"/>
<dbReference type="OrthoDB" id="5699622at2"/>
<evidence type="ECO:0000313" key="2">
    <source>
        <dbReference type="Proteomes" id="UP000001036"/>
    </source>
</evidence>
<keyword evidence="2" id="KW-1185">Reference proteome</keyword>
<gene>
    <name evidence="1" type="ordered locus">CJA_2412</name>
</gene>
<proteinExistence type="predicted"/>
<evidence type="ECO:0000313" key="1">
    <source>
        <dbReference type="EMBL" id="ACE84372.1"/>
    </source>
</evidence>
<reference evidence="1 2" key="1">
    <citation type="journal article" date="2008" name="J. Bacteriol.">
        <title>Insights into plant cell wall degradation from the genome sequence of the soil bacterium Cellvibrio japonicus.</title>
        <authorList>
            <person name="Deboy R.T."/>
            <person name="Mongodin E.F."/>
            <person name="Fouts D.E."/>
            <person name="Tailford L.E."/>
            <person name="Khouri H."/>
            <person name="Emerson J.B."/>
            <person name="Mohamoud Y."/>
            <person name="Watkins K."/>
            <person name="Henrissat B."/>
            <person name="Gilbert H.J."/>
            <person name="Nelson K.E."/>
        </authorList>
    </citation>
    <scope>NUCLEOTIDE SEQUENCE [LARGE SCALE GENOMIC DNA]</scope>
    <source>
        <strain evidence="1 2">Ueda107</strain>
    </source>
</reference>
<organism evidence="1 2">
    <name type="scientific">Cellvibrio japonicus (strain Ueda107)</name>
    <name type="common">Pseudomonas fluorescens subsp. cellulosa</name>
    <dbReference type="NCBI Taxonomy" id="498211"/>
    <lineage>
        <taxon>Bacteria</taxon>
        <taxon>Pseudomonadati</taxon>
        <taxon>Pseudomonadota</taxon>
        <taxon>Gammaproteobacteria</taxon>
        <taxon>Cellvibrionales</taxon>
        <taxon>Cellvibrionaceae</taxon>
        <taxon>Cellvibrio</taxon>
    </lineage>
</organism>